<feature type="transmembrane region" description="Helical" evidence="1">
    <location>
        <begin position="342"/>
        <end position="360"/>
    </location>
</feature>
<dbReference type="Proteomes" id="UP000823868">
    <property type="component" value="Unassembled WGS sequence"/>
</dbReference>
<feature type="transmembrane region" description="Helical" evidence="1">
    <location>
        <begin position="123"/>
        <end position="144"/>
    </location>
</feature>
<organism evidence="2 3">
    <name type="scientific">Candidatus Flavonifractor merdigallinarum</name>
    <dbReference type="NCBI Taxonomy" id="2838589"/>
    <lineage>
        <taxon>Bacteria</taxon>
        <taxon>Bacillati</taxon>
        <taxon>Bacillota</taxon>
        <taxon>Clostridia</taxon>
        <taxon>Eubacteriales</taxon>
        <taxon>Oscillospiraceae</taxon>
        <taxon>Flavonifractor</taxon>
    </lineage>
</organism>
<keyword evidence="1" id="KW-1133">Transmembrane helix</keyword>
<protein>
    <recommendedName>
        <fullName evidence="4">Membrane protein YkvI</fullName>
    </recommendedName>
</protein>
<evidence type="ECO:0008006" key="4">
    <source>
        <dbReference type="Google" id="ProtNLM"/>
    </source>
</evidence>
<feature type="transmembrane region" description="Helical" evidence="1">
    <location>
        <begin position="206"/>
        <end position="223"/>
    </location>
</feature>
<keyword evidence="1" id="KW-0812">Transmembrane</keyword>
<dbReference type="PANTHER" id="PTHR37814:SF1">
    <property type="entry name" value="MEMBRANE PROTEIN"/>
    <property type="match status" value="1"/>
</dbReference>
<proteinExistence type="predicted"/>
<accession>A0A9D2BZW4</accession>
<evidence type="ECO:0000313" key="3">
    <source>
        <dbReference type="Proteomes" id="UP000823868"/>
    </source>
</evidence>
<feature type="transmembrane region" description="Helical" evidence="1">
    <location>
        <begin position="314"/>
        <end position="336"/>
    </location>
</feature>
<reference evidence="2" key="1">
    <citation type="journal article" date="2021" name="PeerJ">
        <title>Extensive microbial diversity within the chicken gut microbiome revealed by metagenomics and culture.</title>
        <authorList>
            <person name="Gilroy R."/>
            <person name="Ravi A."/>
            <person name="Getino M."/>
            <person name="Pursley I."/>
            <person name="Horton D.L."/>
            <person name="Alikhan N.F."/>
            <person name="Baker D."/>
            <person name="Gharbi K."/>
            <person name="Hall N."/>
            <person name="Watson M."/>
            <person name="Adriaenssens E.M."/>
            <person name="Foster-Nyarko E."/>
            <person name="Jarju S."/>
            <person name="Secka A."/>
            <person name="Antonio M."/>
            <person name="Oren A."/>
            <person name="Chaudhuri R.R."/>
            <person name="La Ragione R."/>
            <person name="Hildebrand F."/>
            <person name="Pallen M.J."/>
        </authorList>
    </citation>
    <scope>NUCLEOTIDE SEQUENCE</scope>
    <source>
        <strain evidence="2">ChiBcec16_6824</strain>
    </source>
</reference>
<dbReference type="InterPro" id="IPR038728">
    <property type="entry name" value="YkvI-like"/>
</dbReference>
<gene>
    <name evidence="2" type="ORF">H9841_11855</name>
</gene>
<reference evidence="2" key="2">
    <citation type="submission" date="2021-04" db="EMBL/GenBank/DDBJ databases">
        <authorList>
            <person name="Gilroy R."/>
        </authorList>
    </citation>
    <scope>NUCLEOTIDE SEQUENCE</scope>
    <source>
        <strain evidence="2">ChiBcec16_6824</strain>
    </source>
</reference>
<feature type="transmembrane region" description="Helical" evidence="1">
    <location>
        <begin position="280"/>
        <end position="302"/>
    </location>
</feature>
<feature type="transmembrane region" description="Helical" evidence="1">
    <location>
        <begin position="37"/>
        <end position="66"/>
    </location>
</feature>
<name>A0A9D2BZW4_9FIRM</name>
<keyword evidence="1" id="KW-0472">Membrane</keyword>
<sequence>MDKPVVKPGRVLTYAGAFMAFLIGSGFATGQEVLQYFAAYGLGGGLVVALLCVVAFIFVGGCFIAAGKREKFEKGSDVYRYYCGKYIGTFYDYFSIIFIFCSFIVMMGGAGSTIYERFGLPTWTGSVGMMVLVCIVTLLGLNGLIEVIGKMGPAIAVIAICLGVYSFLSNPSGVTESSAMLTSGEIPIGSGAGVLNRVGTSPVSSASSYVGFCMLWLAAFLAAMGKDTNSVREGVFGTTAGAIGFTLGCTTTMLGLLAYLPDVYASAIPNLILAGRIAQWLSILFSVIIFCGIFTTAVPLLWQVSSRFTKEGTSAFKITTVVCAVVGTIIAMFIPFQTLVNVIYGINGYVGIILLLFIIVKEVRRLMAKKA</sequence>
<evidence type="ECO:0000256" key="1">
    <source>
        <dbReference type="SAM" id="Phobius"/>
    </source>
</evidence>
<feature type="transmembrane region" description="Helical" evidence="1">
    <location>
        <begin position="90"/>
        <end position="111"/>
    </location>
</feature>
<feature type="transmembrane region" description="Helical" evidence="1">
    <location>
        <begin position="12"/>
        <end position="31"/>
    </location>
</feature>
<feature type="transmembrane region" description="Helical" evidence="1">
    <location>
        <begin position="235"/>
        <end position="260"/>
    </location>
</feature>
<dbReference type="AlphaFoldDB" id="A0A9D2BZW4"/>
<feature type="transmembrane region" description="Helical" evidence="1">
    <location>
        <begin position="151"/>
        <end position="168"/>
    </location>
</feature>
<comment type="caution">
    <text evidence="2">The sequence shown here is derived from an EMBL/GenBank/DDBJ whole genome shotgun (WGS) entry which is preliminary data.</text>
</comment>
<dbReference type="PANTHER" id="PTHR37814">
    <property type="entry name" value="CONSERVED MEMBRANE PROTEIN"/>
    <property type="match status" value="1"/>
</dbReference>
<evidence type="ECO:0000313" key="2">
    <source>
        <dbReference type="EMBL" id="HIY22579.1"/>
    </source>
</evidence>
<dbReference type="EMBL" id="DXDX01000216">
    <property type="protein sequence ID" value="HIY22579.1"/>
    <property type="molecule type" value="Genomic_DNA"/>
</dbReference>